<name>A0ABW0NY09_9HYPH</name>
<keyword evidence="1" id="KW-0732">Signal</keyword>
<comment type="caution">
    <text evidence="2">The sequence shown here is derived from an EMBL/GenBank/DDBJ whole genome shotgun (WGS) entry which is preliminary data.</text>
</comment>
<keyword evidence="3" id="KW-1185">Reference proteome</keyword>
<dbReference type="RefSeq" id="WP_377816481.1">
    <property type="nucleotide sequence ID" value="NZ_JBHSLU010000017.1"/>
</dbReference>
<dbReference type="EMBL" id="JBHSLU010000017">
    <property type="protein sequence ID" value="MFC5505370.1"/>
    <property type="molecule type" value="Genomic_DNA"/>
</dbReference>
<evidence type="ECO:0000256" key="1">
    <source>
        <dbReference type="SAM" id="SignalP"/>
    </source>
</evidence>
<reference evidence="3" key="1">
    <citation type="journal article" date="2019" name="Int. J. Syst. Evol. Microbiol.">
        <title>The Global Catalogue of Microorganisms (GCM) 10K type strain sequencing project: providing services to taxonomists for standard genome sequencing and annotation.</title>
        <authorList>
            <consortium name="The Broad Institute Genomics Platform"/>
            <consortium name="The Broad Institute Genome Sequencing Center for Infectious Disease"/>
            <person name="Wu L."/>
            <person name="Ma J."/>
        </authorList>
    </citation>
    <scope>NUCLEOTIDE SEQUENCE [LARGE SCALE GENOMIC DNA]</scope>
    <source>
        <strain evidence="3">CCUG 43117</strain>
    </source>
</reference>
<organism evidence="2 3">
    <name type="scientific">Bosea massiliensis</name>
    <dbReference type="NCBI Taxonomy" id="151419"/>
    <lineage>
        <taxon>Bacteria</taxon>
        <taxon>Pseudomonadati</taxon>
        <taxon>Pseudomonadota</taxon>
        <taxon>Alphaproteobacteria</taxon>
        <taxon>Hyphomicrobiales</taxon>
        <taxon>Boseaceae</taxon>
        <taxon>Bosea</taxon>
    </lineage>
</organism>
<gene>
    <name evidence="2" type="ORF">ACFPN9_08880</name>
</gene>
<evidence type="ECO:0008006" key="4">
    <source>
        <dbReference type="Google" id="ProtNLM"/>
    </source>
</evidence>
<sequence length="252" mass="27287">MWKLAAAIFLIASSLASQPSSAASTRENMQLLAQLWGFTTFATECRLTLDSKSLLCSSGPITRTNGIIIAREWASMSSNYMRGEAENACKDVGGAFLNRGRVQEAIVQGTLDNNAFEVLICLFTDASVKAEVKGSSNIPEVRARTDGLATPLIQRLLIEYQGDDDNLRDCRAAGTMLECWVGPKLRSSNSALTRTTRYQAYDWEVISGKSDPIDDPTAAALCANLNNRSTLLGSSFDKGEHGGDSLLICFVD</sequence>
<proteinExistence type="predicted"/>
<feature type="chain" id="PRO_5045496392" description="C-type lectin domain-containing protein" evidence="1">
    <location>
        <begin position="23"/>
        <end position="252"/>
    </location>
</feature>
<accession>A0ABW0NY09</accession>
<protein>
    <recommendedName>
        <fullName evidence="4">C-type lectin domain-containing protein</fullName>
    </recommendedName>
</protein>
<evidence type="ECO:0000313" key="2">
    <source>
        <dbReference type="EMBL" id="MFC5505370.1"/>
    </source>
</evidence>
<feature type="signal peptide" evidence="1">
    <location>
        <begin position="1"/>
        <end position="22"/>
    </location>
</feature>
<evidence type="ECO:0000313" key="3">
    <source>
        <dbReference type="Proteomes" id="UP001596060"/>
    </source>
</evidence>
<dbReference type="Proteomes" id="UP001596060">
    <property type="component" value="Unassembled WGS sequence"/>
</dbReference>